<protein>
    <submittedName>
        <fullName evidence="1">Uncharacterized protein</fullName>
    </submittedName>
</protein>
<dbReference type="EMBL" id="JAAAJB010000297">
    <property type="protein sequence ID" value="KAG0259113.1"/>
    <property type="molecule type" value="Genomic_DNA"/>
</dbReference>
<evidence type="ECO:0000313" key="1">
    <source>
        <dbReference type="EMBL" id="KAG0259113.1"/>
    </source>
</evidence>
<accession>A0A9P6Q6I9</accession>
<name>A0A9P6Q6I9_9FUNG</name>
<organism evidence="1 2">
    <name type="scientific">Actinomortierella ambigua</name>
    <dbReference type="NCBI Taxonomy" id="1343610"/>
    <lineage>
        <taxon>Eukaryota</taxon>
        <taxon>Fungi</taxon>
        <taxon>Fungi incertae sedis</taxon>
        <taxon>Mucoromycota</taxon>
        <taxon>Mortierellomycotina</taxon>
        <taxon>Mortierellomycetes</taxon>
        <taxon>Mortierellales</taxon>
        <taxon>Mortierellaceae</taxon>
        <taxon>Actinomortierella</taxon>
    </lineage>
</organism>
<dbReference type="Proteomes" id="UP000807716">
    <property type="component" value="Unassembled WGS sequence"/>
</dbReference>
<reference evidence="1" key="1">
    <citation type="journal article" date="2020" name="Fungal Divers.">
        <title>Resolving the Mortierellaceae phylogeny through synthesis of multi-gene phylogenetics and phylogenomics.</title>
        <authorList>
            <person name="Vandepol N."/>
            <person name="Liber J."/>
            <person name="Desiro A."/>
            <person name="Na H."/>
            <person name="Kennedy M."/>
            <person name="Barry K."/>
            <person name="Grigoriev I.V."/>
            <person name="Miller A.N."/>
            <person name="O'Donnell K."/>
            <person name="Stajich J.E."/>
            <person name="Bonito G."/>
        </authorList>
    </citation>
    <scope>NUCLEOTIDE SEQUENCE</scope>
    <source>
        <strain evidence="1">BC1065</strain>
    </source>
</reference>
<proteinExistence type="predicted"/>
<sequence>MVIETERDAGAEHSLCYEKIWATPDDAESRSLVLPTVKMLNGRNCGASDSGPEQRVI</sequence>
<evidence type="ECO:0000313" key="2">
    <source>
        <dbReference type="Proteomes" id="UP000807716"/>
    </source>
</evidence>
<gene>
    <name evidence="1" type="ORF">DFQ27_004240</name>
</gene>
<dbReference type="AlphaFoldDB" id="A0A9P6Q6I9"/>
<keyword evidence="2" id="KW-1185">Reference proteome</keyword>
<comment type="caution">
    <text evidence="1">The sequence shown here is derived from an EMBL/GenBank/DDBJ whole genome shotgun (WGS) entry which is preliminary data.</text>
</comment>